<organism evidence="13 14">
    <name type="scientific">Paramecium sonneborni</name>
    <dbReference type="NCBI Taxonomy" id="65129"/>
    <lineage>
        <taxon>Eukaryota</taxon>
        <taxon>Sar</taxon>
        <taxon>Alveolata</taxon>
        <taxon>Ciliophora</taxon>
        <taxon>Intramacronucleata</taxon>
        <taxon>Oligohymenophorea</taxon>
        <taxon>Peniculida</taxon>
        <taxon>Parameciidae</taxon>
        <taxon>Paramecium</taxon>
    </lineage>
</organism>
<dbReference type="GO" id="GO:0004222">
    <property type="term" value="F:metalloendopeptidase activity"/>
    <property type="evidence" value="ECO:0007669"/>
    <property type="project" value="InterPro"/>
</dbReference>
<dbReference type="PANTHER" id="PTHR43690:SF18">
    <property type="entry name" value="INSULIN-DEGRADING ENZYME-RELATED"/>
    <property type="match status" value="1"/>
</dbReference>
<evidence type="ECO:0000259" key="10">
    <source>
        <dbReference type="Pfam" id="PF05193"/>
    </source>
</evidence>
<dbReference type="Pfam" id="PF05193">
    <property type="entry name" value="Peptidase_M16_C"/>
    <property type="match status" value="1"/>
</dbReference>
<keyword evidence="14" id="KW-1185">Reference proteome</keyword>
<evidence type="ECO:0000256" key="2">
    <source>
        <dbReference type="ARBA" id="ARBA00007261"/>
    </source>
</evidence>
<keyword evidence="3" id="KW-0645">Protease</keyword>
<evidence type="ECO:0000256" key="5">
    <source>
        <dbReference type="ARBA" id="ARBA00022801"/>
    </source>
</evidence>
<dbReference type="PANTHER" id="PTHR43690">
    <property type="entry name" value="NARDILYSIN"/>
    <property type="match status" value="1"/>
</dbReference>
<dbReference type="InterPro" id="IPR001431">
    <property type="entry name" value="Pept_M16_Zn_BS"/>
</dbReference>
<dbReference type="PROSITE" id="PS00143">
    <property type="entry name" value="INSULINASE"/>
    <property type="match status" value="1"/>
</dbReference>
<dbReference type="Proteomes" id="UP000692954">
    <property type="component" value="Unassembled WGS sequence"/>
</dbReference>
<dbReference type="OrthoDB" id="952271at2759"/>
<evidence type="ECO:0000256" key="7">
    <source>
        <dbReference type="ARBA" id="ARBA00023049"/>
    </source>
</evidence>
<feature type="domain" description="Peptidase M16 C-terminal" evidence="10">
    <location>
        <begin position="177"/>
        <end position="349"/>
    </location>
</feature>
<feature type="domain" description="Peptidase M16 middle/third" evidence="11">
    <location>
        <begin position="359"/>
        <end position="636"/>
    </location>
</feature>
<dbReference type="Pfam" id="PF16187">
    <property type="entry name" value="Peptidase_M16_M"/>
    <property type="match status" value="1"/>
</dbReference>
<accession>A0A8S1M6T0</accession>
<evidence type="ECO:0000313" key="13">
    <source>
        <dbReference type="EMBL" id="CAD8076348.1"/>
    </source>
</evidence>
<evidence type="ECO:0000256" key="4">
    <source>
        <dbReference type="ARBA" id="ARBA00022723"/>
    </source>
</evidence>
<keyword evidence="7" id="KW-0482">Metalloprotease</keyword>
<evidence type="ECO:0000256" key="1">
    <source>
        <dbReference type="ARBA" id="ARBA00001947"/>
    </source>
</evidence>
<comment type="caution">
    <text evidence="13">The sequence shown here is derived from an EMBL/GenBank/DDBJ whole genome shotgun (WGS) entry which is preliminary data.</text>
</comment>
<evidence type="ECO:0000313" key="14">
    <source>
        <dbReference type="Proteomes" id="UP000692954"/>
    </source>
</evidence>
<sequence>MIKLSKVDKRIYKHLNLSNKLQCLLIEDKDAEKSAAALNVQVGAFQDPRNAEGLAHFCEHMLFMGTTKYPEESEYQHFISKHSGMTNAYTSTTNTNYFFTVANDQLDGALDRFCQFFKHPLFKETCIEREMKAVHSEFNMNLQNDFWRKFQVSKLLAPSNSSYSQFMIGNLDTLGQVNRQQLVDFHSRYYSSNLMKLVIYGKQPVEQLENWATTMFSDIPNKNYCRPNVEIEGSQIIKNKLIRIVPINDDDHLDLIWVIDYLQPHFRNCPGKYIAHLIGHEGQGSLLSYLIKENLAYELSCGTQDEAFKFSELYVSIKLTKKGLAQYQHIIELVFNYLNILQANAQIFKEVQSIKNLQFDYLEKQNPFDFVGALASRLHQYPIQDILKAPYLMENFDPNLINNTINQLKRNNLNVFLQSQQFQGQLRNFEKYFGTEYDISDLTFQNIQVNNQLFHLPNLNRYLPNQTDLLANPNNQLYPTVIYESAQSIVYFKQDNIFNVPKTFIKMRQYLDQIGKSISNEVLGAIWQSLLTIHLRELFYEAEVASLSPSVSLVTNGIEYSLAGFSESINKFLPDMFNKVLDFKVENYKDNYDTQLVKLICDLENFSRSPPYSQARHLSMLLLRDCGSFDPEDLLKTIKLIKFEDLIYFQNHLMDKCRFEWLIMGNIQQNNAISIVQQSEELFKQSLILRKEEVLQVRSINIPDNVIYNYTRYLNSETETNSSVILYFQLESGTVRNQLIVDLLSNIIKTPFFSQLRTTEQLGYVVFSASSDVRGITGFQFLIQSSLKCPKYLQARIREFIKTFGINDLTREQFEEYKQSIRVSLLEKDFSLGREVGRFWGEIQRHQNLFDRREQALSLLDTIDIEEVKNYYKQYLIEHPHQIEIHVVSPSHKLEQDQLPNTGLMSTNAEWIKRRVPLYPDMYSLL</sequence>
<feature type="domain" description="Peptidase M16 N-terminal" evidence="9">
    <location>
        <begin position="25"/>
        <end position="154"/>
    </location>
</feature>
<dbReference type="GO" id="GO:0005737">
    <property type="term" value="C:cytoplasm"/>
    <property type="evidence" value="ECO:0007669"/>
    <property type="project" value="UniProtKB-ARBA"/>
</dbReference>
<proteinExistence type="inferred from homology"/>
<dbReference type="FunFam" id="3.30.830.10:FF:000012">
    <property type="entry name" value="Protease 3"/>
    <property type="match status" value="1"/>
</dbReference>
<protein>
    <recommendedName>
        <fullName evidence="15">Insulin-degrading enzyme</fullName>
    </recommendedName>
</protein>
<gene>
    <name evidence="13" type="ORF">PSON_ATCC_30995.1.T0340331</name>
</gene>
<dbReference type="EMBL" id="CAJJDN010000034">
    <property type="protein sequence ID" value="CAD8076348.1"/>
    <property type="molecule type" value="Genomic_DNA"/>
</dbReference>
<evidence type="ECO:0000256" key="3">
    <source>
        <dbReference type="ARBA" id="ARBA00022670"/>
    </source>
</evidence>
<comment type="similarity">
    <text evidence="2 8">Belongs to the peptidase M16 family.</text>
</comment>
<evidence type="ECO:0000256" key="6">
    <source>
        <dbReference type="ARBA" id="ARBA00022833"/>
    </source>
</evidence>
<dbReference type="GO" id="GO:0006508">
    <property type="term" value="P:proteolysis"/>
    <property type="evidence" value="ECO:0007669"/>
    <property type="project" value="UniProtKB-KW"/>
</dbReference>
<dbReference type="InterPro" id="IPR007863">
    <property type="entry name" value="Peptidase_M16_C"/>
</dbReference>
<evidence type="ECO:0000259" key="9">
    <source>
        <dbReference type="Pfam" id="PF00675"/>
    </source>
</evidence>
<dbReference type="AlphaFoldDB" id="A0A8S1M6T0"/>
<dbReference type="FunFam" id="3.30.830.10:FF:000165">
    <property type="entry name" value="Uncharacterized protein"/>
    <property type="match status" value="1"/>
</dbReference>
<name>A0A8S1M6T0_9CILI</name>
<evidence type="ECO:0000256" key="8">
    <source>
        <dbReference type="RuleBase" id="RU004447"/>
    </source>
</evidence>
<evidence type="ECO:0000259" key="11">
    <source>
        <dbReference type="Pfam" id="PF16187"/>
    </source>
</evidence>
<dbReference type="Pfam" id="PF00675">
    <property type="entry name" value="Peptidase_M16"/>
    <property type="match status" value="1"/>
</dbReference>
<dbReference type="GO" id="GO:0046872">
    <property type="term" value="F:metal ion binding"/>
    <property type="evidence" value="ECO:0007669"/>
    <property type="project" value="UniProtKB-KW"/>
</dbReference>
<keyword evidence="6" id="KW-0862">Zinc</keyword>
<dbReference type="InterPro" id="IPR032632">
    <property type="entry name" value="Peptidase_M16_M"/>
</dbReference>
<dbReference type="Pfam" id="PF22456">
    <property type="entry name" value="PqqF-like_C_4"/>
    <property type="match status" value="1"/>
</dbReference>
<dbReference type="InterPro" id="IPR050626">
    <property type="entry name" value="Peptidase_M16"/>
</dbReference>
<keyword evidence="5" id="KW-0378">Hydrolase</keyword>
<comment type="cofactor">
    <cofactor evidence="1">
        <name>Zn(2+)</name>
        <dbReference type="ChEBI" id="CHEBI:29105"/>
    </cofactor>
</comment>
<reference evidence="13" key="1">
    <citation type="submission" date="2021-01" db="EMBL/GenBank/DDBJ databases">
        <authorList>
            <consortium name="Genoscope - CEA"/>
            <person name="William W."/>
        </authorList>
    </citation>
    <scope>NUCLEOTIDE SEQUENCE</scope>
</reference>
<dbReference type="InterPro" id="IPR011765">
    <property type="entry name" value="Pept_M16_N"/>
</dbReference>
<dbReference type="FunFam" id="3.30.830.10:FF:000005">
    <property type="entry name" value="nardilysin isoform X1"/>
    <property type="match status" value="1"/>
</dbReference>
<dbReference type="InterPro" id="IPR054734">
    <property type="entry name" value="PqqF-like_C_4"/>
</dbReference>
<feature type="domain" description="Coenzyme PQQ synthesis protein F-like C-terminal lobe" evidence="12">
    <location>
        <begin position="743"/>
        <end position="840"/>
    </location>
</feature>
<keyword evidence="4" id="KW-0479">Metal-binding</keyword>
<evidence type="ECO:0008006" key="15">
    <source>
        <dbReference type="Google" id="ProtNLM"/>
    </source>
</evidence>
<evidence type="ECO:0000259" key="12">
    <source>
        <dbReference type="Pfam" id="PF22456"/>
    </source>
</evidence>